<evidence type="ECO:0000313" key="3">
    <source>
        <dbReference type="Proteomes" id="UP000266389"/>
    </source>
</evidence>
<proteinExistence type="predicted"/>
<sequence length="77" mass="8984">MTKLQIYKGKDSKIKEKPPEFSRESLLLPQRLNLSKLRRKLTKSKKPPANMRCACHSACDAEQRAQRQLQSSERKMI</sequence>
<organism evidence="2 3">
    <name type="scientific">Candidatus Thermochlorobacter aerophilus</name>
    <dbReference type="NCBI Taxonomy" id="1868324"/>
    <lineage>
        <taxon>Bacteria</taxon>
        <taxon>Pseudomonadati</taxon>
        <taxon>Chlorobiota</taxon>
        <taxon>Chlorobiia</taxon>
        <taxon>Chlorobiales</taxon>
        <taxon>Candidatus Thermochlorobacteriaceae</taxon>
        <taxon>Candidatus Thermochlorobacter</taxon>
    </lineage>
</organism>
<dbReference type="EMBL" id="PHFL01000058">
    <property type="protein sequence ID" value="RFM23805.1"/>
    <property type="molecule type" value="Genomic_DNA"/>
</dbReference>
<name>A0A395LZ69_9BACT</name>
<dbReference type="AlphaFoldDB" id="A0A395LZ69"/>
<feature type="compositionally biased region" description="Basic and acidic residues" evidence="1">
    <location>
        <begin position="8"/>
        <end position="22"/>
    </location>
</feature>
<comment type="caution">
    <text evidence="2">The sequence shown here is derived from an EMBL/GenBank/DDBJ whole genome shotgun (WGS) entry which is preliminary data.</text>
</comment>
<protein>
    <submittedName>
        <fullName evidence="2">Uncharacterized protein</fullName>
    </submittedName>
</protein>
<accession>A0A395LZ69</accession>
<evidence type="ECO:0000313" key="2">
    <source>
        <dbReference type="EMBL" id="RFM23805.1"/>
    </source>
</evidence>
<feature type="region of interest" description="Disordered" evidence="1">
    <location>
        <begin position="1"/>
        <end position="22"/>
    </location>
</feature>
<reference evidence="2 3" key="1">
    <citation type="journal article" date="2011" name="ISME J.">
        <title>Community ecology of hot spring cyanobacterial mats: predominant populations and their functional potential.</title>
        <authorList>
            <person name="Klatt C.G."/>
            <person name="Wood J.M."/>
            <person name="Rusch D.B."/>
            <person name="Bateson M.M."/>
            <person name="Hamamura N."/>
            <person name="Heidelberg J.F."/>
            <person name="Grossman A.R."/>
            <person name="Bhaya D."/>
            <person name="Cohan F.M."/>
            <person name="Kuhl M."/>
            <person name="Bryant D.A."/>
            <person name="Ward D.M."/>
        </authorList>
    </citation>
    <scope>NUCLEOTIDE SEQUENCE [LARGE SCALE GENOMIC DNA]</scope>
    <source>
        <strain evidence="2">OS</strain>
    </source>
</reference>
<evidence type="ECO:0000256" key="1">
    <source>
        <dbReference type="SAM" id="MobiDB-lite"/>
    </source>
</evidence>
<gene>
    <name evidence="2" type="ORF">D0433_09255</name>
</gene>
<dbReference type="Proteomes" id="UP000266389">
    <property type="component" value="Unassembled WGS sequence"/>
</dbReference>